<organism evidence="2 3">
    <name type="scientific">Armatimonas rosea</name>
    <dbReference type="NCBI Taxonomy" id="685828"/>
    <lineage>
        <taxon>Bacteria</taxon>
        <taxon>Bacillati</taxon>
        <taxon>Armatimonadota</taxon>
        <taxon>Armatimonadia</taxon>
        <taxon>Armatimonadales</taxon>
        <taxon>Armatimonadaceae</taxon>
        <taxon>Armatimonas</taxon>
    </lineage>
</organism>
<sequence>MRTKIFGAALSLLMVGCCLAGTVVRAQVATTYSSNKRTLKVGILLLDSTTDADLDGVISPAEAARGPENPDPFIFYIADARVDLKPQNWEFINPLSPKTVTNDIANRWTARTGGNGPQYQVGQQVTKNMAAYWEVSLTDTPIQDLLQFDLLFLTNHRVTRLTAADREKLRKLVDAGGVLWLEDCGGMRMDPSGPLFMDQLQFSGGRGEATTGTPGPKVNVPNHPILNSPNPLSPQEIANLGDKDYSNYALTSINDATLPPNPETLVNVVGNTGRGDLPYIAAGTYGAGRVIATAGDSGCDINDYAGGVRTSSGGNSGAFCGENLITAHAEDLKFLYNVVSWGSANSQYRKDPRRTASSFESIGAPLISAFQVPGTELLQSTTAPLIAKGAVYVTGVVGGTATVRAYNAHPSLISGDVGLRDLALGTAYDEIWRWAGGSGMPSSPVLGTIFNSGASDTRLQYGDYIFVTLADGSLVRLTALAADPAGNILPAPGAASNAAVGGGGSYTTPTSAPMPAPAPVFSDGKVYVVEPNGLVRCVNASTMETLWYSFAAAPDNLYHPAGTPSLGFTRIAITVPQNNPDPNSQPSVGARSAGNSNDLMLYVPVWQENPSGGFTHRIMPYWLGARHEVSLIDQPVGSGVFKSRAAATQNQYVALNPGYPGAAPAGFPFIRPNVRVYTNTYAAGVLIYTAQDNMNAGRISPTFTGRFIDQTGFVQVQDSGGNPPSRSGPTPDNAIVSLDYDVYYVTPSATPPGLTGPNTDAARRANLLTAGFLGGAEGIAMTPDDILVSAVRHVNPSVMGATPVTTILGNYEQSNGGGSLTKLRQALGIFETPGGAAQQAIVVNNQPVIERPTLRNRLVFSGPLQEDLSTTATRPGGYEGLTSVTPVGAPVTTNEGTVYQVLHARSAFNGDVTVVAALDMKKEIVLRLPKSYDPAVPPIIRQMDMSAFDPSTPDTPRILMASVPQTAQVTNAIIGDPDRGRIIINDMRTGASNFSSSLSFVVTYTPAGSKQPEVVVLAPSAFLPNIGTGTDIDPREAGLPDNGNYSPLLWYYVLPGRPTSSLTLNGDLLYLGVAGAGATGMVVALDADPSSNDPSVRTGLGQQVETVVGNLDGNTQKLSHVRWVKRTEGQVVGAPVGSQGTLAVATLAGVDAYESGVTLVTDAKRIVEVDAGSSAIWTLDGTMRYLVAGGQVPFAGVGGVTTDGNGRVSVDRKPLSRPALARRLSPTDYLICDTGNNRVVRADRSGLVRWELTLLNDGFGVLNTSDPTTLNGPTDVQIYTTLSPANAGYEVHYLIADAGNNRIVEVADYFDRDGNIRTITTPNGPIRGEQVVVWVSRTTQREGRLLRFQSVQRILVTGDPRLGQDPTLYGYPTIVAAVGNSNTAGESSGDTRTDFTGGSVLSLEYYPINTVVPLFNAGGTPVTTYNLWSFGGNEPKRNGLVDRTMNELVMPVDAIAGTPAGRIRRIARPTYIQQISVPTGLGTQKSAFLICDSSGVYQAELGTDSRWYVTWYFDARDYRALMTGRLQGPSDLGFLPTAVKRLPSGDYLITNAWIGASQLFTAGQFVGEVFQVTGARRFDTTGAQLDAGVPLYAGFSAPNIALTRNTMGVVVRREQKMGTVNSNTNLLEHPLFGDRQ</sequence>
<name>A0A7W9W576_ARMRO</name>
<dbReference type="Gene3D" id="2.130.10.10">
    <property type="entry name" value="YVTN repeat-like/Quinoprotein amine dehydrogenase"/>
    <property type="match status" value="1"/>
</dbReference>
<dbReference type="Gene3D" id="3.40.50.880">
    <property type="match status" value="1"/>
</dbReference>
<gene>
    <name evidence="2" type="ORF">HNQ39_000064</name>
</gene>
<evidence type="ECO:0000313" key="2">
    <source>
        <dbReference type="EMBL" id="MBB6048302.1"/>
    </source>
</evidence>
<dbReference type="InterPro" id="IPR029062">
    <property type="entry name" value="Class_I_gatase-like"/>
</dbReference>
<dbReference type="SUPFAM" id="SSF52317">
    <property type="entry name" value="Class I glutamine amidotransferase-like"/>
    <property type="match status" value="1"/>
</dbReference>
<dbReference type="InterPro" id="IPR015943">
    <property type="entry name" value="WD40/YVTN_repeat-like_dom_sf"/>
</dbReference>
<evidence type="ECO:0008006" key="4">
    <source>
        <dbReference type="Google" id="ProtNLM"/>
    </source>
</evidence>
<protein>
    <recommendedName>
        <fullName evidence="4">DUF4159 domain-containing protein</fullName>
    </recommendedName>
</protein>
<feature type="signal peptide" evidence="1">
    <location>
        <begin position="1"/>
        <end position="20"/>
    </location>
</feature>
<comment type="caution">
    <text evidence="2">The sequence shown here is derived from an EMBL/GenBank/DDBJ whole genome shotgun (WGS) entry which is preliminary data.</text>
</comment>
<keyword evidence="3" id="KW-1185">Reference proteome</keyword>
<proteinExistence type="predicted"/>
<dbReference type="EMBL" id="JACHGW010000001">
    <property type="protein sequence ID" value="MBB6048302.1"/>
    <property type="molecule type" value="Genomic_DNA"/>
</dbReference>
<dbReference type="RefSeq" id="WP_184191771.1">
    <property type="nucleotide sequence ID" value="NZ_JACHGW010000001.1"/>
</dbReference>
<reference evidence="2 3" key="1">
    <citation type="submission" date="2020-08" db="EMBL/GenBank/DDBJ databases">
        <title>Genomic Encyclopedia of Type Strains, Phase IV (KMG-IV): sequencing the most valuable type-strain genomes for metagenomic binning, comparative biology and taxonomic classification.</title>
        <authorList>
            <person name="Goeker M."/>
        </authorList>
    </citation>
    <scope>NUCLEOTIDE SEQUENCE [LARGE SCALE GENOMIC DNA]</scope>
    <source>
        <strain evidence="2 3">DSM 23562</strain>
    </source>
</reference>
<dbReference type="PROSITE" id="PS51257">
    <property type="entry name" value="PROKAR_LIPOPROTEIN"/>
    <property type="match status" value="1"/>
</dbReference>
<evidence type="ECO:0000313" key="3">
    <source>
        <dbReference type="Proteomes" id="UP000520814"/>
    </source>
</evidence>
<feature type="chain" id="PRO_5030886178" description="DUF4159 domain-containing protein" evidence="1">
    <location>
        <begin position="21"/>
        <end position="1636"/>
    </location>
</feature>
<keyword evidence="1" id="KW-0732">Signal</keyword>
<accession>A0A7W9W576</accession>
<dbReference type="Proteomes" id="UP000520814">
    <property type="component" value="Unassembled WGS sequence"/>
</dbReference>
<evidence type="ECO:0000256" key="1">
    <source>
        <dbReference type="SAM" id="SignalP"/>
    </source>
</evidence>